<dbReference type="AlphaFoldDB" id="A0A8D8T0G9"/>
<evidence type="ECO:0000313" key="1">
    <source>
        <dbReference type="EMBL" id="CAG6679239.1"/>
    </source>
</evidence>
<accession>A0A8D8T0G9</accession>
<reference evidence="1" key="1">
    <citation type="submission" date="2021-05" db="EMBL/GenBank/DDBJ databases">
        <authorList>
            <person name="Alioto T."/>
            <person name="Alioto T."/>
            <person name="Gomez Garrido J."/>
        </authorList>
    </citation>
    <scope>NUCLEOTIDE SEQUENCE</scope>
</reference>
<dbReference type="EMBL" id="HBUF01248431">
    <property type="protein sequence ID" value="CAG6679239.1"/>
    <property type="molecule type" value="Transcribed_RNA"/>
</dbReference>
<sequence length="144" mass="16960">MRYARHVYTQSMFQTYVQTYYSNLVFTMTKYTPQCGLLVNNTIIYEKCHQSYQCHRFPFDLCMKLVTNRSCFLFLRYQSALAVDFSFKKRKGTLHSDSVGSPLPQLPPADNLDCGQFCVRLCWVWHLSVRFPPHESRSFRGLTC</sequence>
<protein>
    <submittedName>
        <fullName evidence="1">Uncharacterized protein</fullName>
    </submittedName>
</protein>
<name>A0A8D8T0G9_9HEMI</name>
<organism evidence="1">
    <name type="scientific">Cacopsylla melanoneura</name>
    <dbReference type="NCBI Taxonomy" id="428564"/>
    <lineage>
        <taxon>Eukaryota</taxon>
        <taxon>Metazoa</taxon>
        <taxon>Ecdysozoa</taxon>
        <taxon>Arthropoda</taxon>
        <taxon>Hexapoda</taxon>
        <taxon>Insecta</taxon>
        <taxon>Pterygota</taxon>
        <taxon>Neoptera</taxon>
        <taxon>Paraneoptera</taxon>
        <taxon>Hemiptera</taxon>
        <taxon>Sternorrhyncha</taxon>
        <taxon>Psylloidea</taxon>
        <taxon>Psyllidae</taxon>
        <taxon>Psyllinae</taxon>
        <taxon>Cacopsylla</taxon>
    </lineage>
</organism>
<proteinExistence type="predicted"/>